<dbReference type="CDD" id="cd04301">
    <property type="entry name" value="NAT_SF"/>
    <property type="match status" value="1"/>
</dbReference>
<dbReference type="Proteomes" id="UP000659344">
    <property type="component" value="Unassembled WGS sequence"/>
</dbReference>
<sequence>MSDHGKIEFVPLQEEDIVLLTTIMTRSFDEDARIHLGEGHRDGPAGYDNGEFLMRYGVLASNDSFTILMHGEAIGVAIVWIQDEGNYYLESLFIDSSIQNMGIGTRIWRMIESKYPDAKMWKTATPGTSKRNHHFYIDKCGFKLINILNPGDIEQETYELEKKMM</sequence>
<gene>
    <name evidence="2" type="ORF">GCM10008013_31600</name>
</gene>
<evidence type="ECO:0000313" key="2">
    <source>
        <dbReference type="EMBL" id="GGH29164.1"/>
    </source>
</evidence>
<dbReference type="PROSITE" id="PS51186">
    <property type="entry name" value="GNAT"/>
    <property type="match status" value="1"/>
</dbReference>
<accession>A0ABQ1YKU7</accession>
<keyword evidence="3" id="KW-1185">Reference proteome</keyword>
<organism evidence="2 3">
    <name type="scientific">Paenibacillus segetis</name>
    <dbReference type="NCBI Taxonomy" id="1325360"/>
    <lineage>
        <taxon>Bacteria</taxon>
        <taxon>Bacillati</taxon>
        <taxon>Bacillota</taxon>
        <taxon>Bacilli</taxon>
        <taxon>Bacillales</taxon>
        <taxon>Paenibacillaceae</taxon>
        <taxon>Paenibacillus</taxon>
    </lineage>
</organism>
<reference evidence="3" key="1">
    <citation type="journal article" date="2019" name="Int. J. Syst. Evol. Microbiol.">
        <title>The Global Catalogue of Microorganisms (GCM) 10K type strain sequencing project: providing services to taxonomists for standard genome sequencing and annotation.</title>
        <authorList>
            <consortium name="The Broad Institute Genomics Platform"/>
            <consortium name="The Broad Institute Genome Sequencing Center for Infectious Disease"/>
            <person name="Wu L."/>
            <person name="Ma J."/>
        </authorList>
    </citation>
    <scope>NUCLEOTIDE SEQUENCE [LARGE SCALE GENOMIC DNA]</scope>
    <source>
        <strain evidence="3">CGMCC 1.12769</strain>
    </source>
</reference>
<proteinExistence type="predicted"/>
<dbReference type="Pfam" id="PF00583">
    <property type="entry name" value="Acetyltransf_1"/>
    <property type="match status" value="1"/>
</dbReference>
<dbReference type="RefSeq" id="WP_188540453.1">
    <property type="nucleotide sequence ID" value="NZ_BMFT01000001.1"/>
</dbReference>
<dbReference type="InterPro" id="IPR016181">
    <property type="entry name" value="Acyl_CoA_acyltransferase"/>
</dbReference>
<name>A0ABQ1YKU7_9BACL</name>
<dbReference type="Gene3D" id="3.40.630.30">
    <property type="match status" value="1"/>
</dbReference>
<evidence type="ECO:0000259" key="1">
    <source>
        <dbReference type="PROSITE" id="PS51186"/>
    </source>
</evidence>
<dbReference type="EMBL" id="BMFT01000001">
    <property type="protein sequence ID" value="GGH29164.1"/>
    <property type="molecule type" value="Genomic_DNA"/>
</dbReference>
<dbReference type="SUPFAM" id="SSF55729">
    <property type="entry name" value="Acyl-CoA N-acyltransferases (Nat)"/>
    <property type="match status" value="1"/>
</dbReference>
<protein>
    <recommendedName>
        <fullName evidence="1">N-acetyltransferase domain-containing protein</fullName>
    </recommendedName>
</protein>
<comment type="caution">
    <text evidence="2">The sequence shown here is derived from an EMBL/GenBank/DDBJ whole genome shotgun (WGS) entry which is preliminary data.</text>
</comment>
<feature type="domain" description="N-acetyltransferase" evidence="1">
    <location>
        <begin position="7"/>
        <end position="165"/>
    </location>
</feature>
<evidence type="ECO:0000313" key="3">
    <source>
        <dbReference type="Proteomes" id="UP000659344"/>
    </source>
</evidence>
<dbReference type="InterPro" id="IPR000182">
    <property type="entry name" value="GNAT_dom"/>
</dbReference>